<organism evidence="1 2">
    <name type="scientific">Argiope bruennichi</name>
    <name type="common">Wasp spider</name>
    <name type="synonym">Aranea bruennichi</name>
    <dbReference type="NCBI Taxonomy" id="94029"/>
    <lineage>
        <taxon>Eukaryota</taxon>
        <taxon>Metazoa</taxon>
        <taxon>Ecdysozoa</taxon>
        <taxon>Arthropoda</taxon>
        <taxon>Chelicerata</taxon>
        <taxon>Arachnida</taxon>
        <taxon>Araneae</taxon>
        <taxon>Araneomorphae</taxon>
        <taxon>Entelegynae</taxon>
        <taxon>Araneoidea</taxon>
        <taxon>Araneidae</taxon>
        <taxon>Argiope</taxon>
    </lineage>
</organism>
<gene>
    <name evidence="1" type="ORF">HNY73_018024</name>
</gene>
<reference evidence="1" key="1">
    <citation type="journal article" date="2020" name="bioRxiv">
        <title>Chromosome-level reference genome of the European wasp spider Argiope bruennichi: a resource for studies on range expansion and evolutionary adaptation.</title>
        <authorList>
            <person name="Sheffer M.M."/>
            <person name="Hoppe A."/>
            <person name="Krehenwinkel H."/>
            <person name="Uhl G."/>
            <person name="Kuss A.W."/>
            <person name="Jensen L."/>
            <person name="Jensen C."/>
            <person name="Gillespie R.G."/>
            <person name="Hoff K.J."/>
            <person name="Prost S."/>
        </authorList>
    </citation>
    <scope>NUCLEOTIDE SEQUENCE</scope>
</reference>
<dbReference type="AlphaFoldDB" id="A0A8T0ECZ4"/>
<reference evidence="1" key="2">
    <citation type="submission" date="2020-06" db="EMBL/GenBank/DDBJ databases">
        <authorList>
            <person name="Sheffer M."/>
        </authorList>
    </citation>
    <scope>NUCLEOTIDE SEQUENCE</scope>
</reference>
<name>A0A8T0ECZ4_ARGBR</name>
<evidence type="ECO:0000313" key="2">
    <source>
        <dbReference type="Proteomes" id="UP000807504"/>
    </source>
</evidence>
<proteinExistence type="predicted"/>
<accession>A0A8T0ECZ4</accession>
<dbReference type="Proteomes" id="UP000807504">
    <property type="component" value="Unassembled WGS sequence"/>
</dbReference>
<comment type="caution">
    <text evidence="1">The sequence shown here is derived from an EMBL/GenBank/DDBJ whole genome shotgun (WGS) entry which is preliminary data.</text>
</comment>
<keyword evidence="2" id="KW-1185">Reference proteome</keyword>
<protein>
    <submittedName>
        <fullName evidence="1">Uncharacterized protein</fullName>
    </submittedName>
</protein>
<dbReference type="EMBL" id="JABXBU010002228">
    <property type="protein sequence ID" value="KAF8770503.1"/>
    <property type="molecule type" value="Genomic_DNA"/>
</dbReference>
<sequence>MRPSFLTPSLFGPVRPTCHCDLPISVAAAATTAELSCRADSYKNRRRGAPRLRRWVQRTAPHRSVDERFSWIRSQYWVGLKREDGEQRQCHRGEVATENGEPSPLAVFLVIYGNPRVIKMSIIKIKVK</sequence>
<evidence type="ECO:0000313" key="1">
    <source>
        <dbReference type="EMBL" id="KAF8770503.1"/>
    </source>
</evidence>